<keyword evidence="5 10" id="KW-0328">Glycosyltransferase</keyword>
<dbReference type="NCBIfam" id="TIGR00217">
    <property type="entry name" value="malQ"/>
    <property type="match status" value="1"/>
</dbReference>
<evidence type="ECO:0000256" key="3">
    <source>
        <dbReference type="ARBA" id="ARBA00012560"/>
    </source>
</evidence>
<evidence type="ECO:0000313" key="12">
    <source>
        <dbReference type="EMBL" id="SOU43057.1"/>
    </source>
</evidence>
<sequence length="664" mass="74981">MDAISQLFYLHGIGYEFTKYTGEQVFFSEDTRKRALQCCGVDTNNEAQIAQLNYDLDASNWLGLVANVSLVEQQSPLLKIKIDERQQNLPVNITVPSLNINITLNNLYNLAVTGEYYLHGVRYIELAVPINEMPIGYHDAAVKVGEQLARTQIWSVPDQVFQVEDVKRTGLSIQLYTLKNKAQLGVGDFNDLLELTALCGTKNMDYILLNPLHLLFANIPERASPYSPNSRALLNPLYISVALSADAQNNTQLNVLMDSDDVIDLLNATDQFINYHKVSQVKYALFKALYNHFELTASNERREAFDKFCNENLSTLSTLNSTEPAFDYYLQWQATVQLALCQQSCKDQGMAIGLINDLAVGCAGDGAEFYNQQALFSEGANVGAPPDPWAEAGQNWGLPALNPQSLQHNNYQYYRSLIRANMQSVGGLRIDHVMAIRRLWWCFETNGHQDGCYVYYPFEHLLAILKIESHINQSIVIGEDLGIVPPEVKHALSTSGIFSNSLFYFEKHHDGEFLSVDDLAPHCLLMIANHDVPPFSGWWCHDDLNIKQQYELINKSEYEQQKQQRIQEQHKLLRFINSHSNKPELVLNSNATDVYAQLALCLAGSQSGLFALQIDDLDEQKYPVNIPGTDKEYPNWRRVLTHSSKDIFTKNAPLLAAIDSIRKG</sequence>
<dbReference type="AlphaFoldDB" id="A0A2K4XFH3"/>
<dbReference type="Proteomes" id="UP000615003">
    <property type="component" value="Unassembled WGS sequence"/>
</dbReference>
<dbReference type="InterPro" id="IPR003385">
    <property type="entry name" value="Glyco_hydro_77"/>
</dbReference>
<evidence type="ECO:0000256" key="5">
    <source>
        <dbReference type="ARBA" id="ARBA00022676"/>
    </source>
</evidence>
<dbReference type="Gene3D" id="3.20.20.80">
    <property type="entry name" value="Glycosidases"/>
    <property type="match status" value="2"/>
</dbReference>
<evidence type="ECO:0000313" key="11">
    <source>
        <dbReference type="EMBL" id="MBE0384678.1"/>
    </source>
</evidence>
<evidence type="ECO:0000313" key="13">
    <source>
        <dbReference type="Proteomes" id="UP000238288"/>
    </source>
</evidence>
<evidence type="ECO:0000256" key="4">
    <source>
        <dbReference type="ARBA" id="ARBA00020295"/>
    </source>
</evidence>
<evidence type="ECO:0000256" key="8">
    <source>
        <dbReference type="ARBA" id="ARBA00031423"/>
    </source>
</evidence>
<name>A0A2K4XFH3_PSEVC</name>
<evidence type="ECO:0000256" key="9">
    <source>
        <dbReference type="ARBA" id="ARBA00031501"/>
    </source>
</evidence>
<evidence type="ECO:0000256" key="2">
    <source>
        <dbReference type="ARBA" id="ARBA00005684"/>
    </source>
</evidence>
<evidence type="ECO:0000256" key="10">
    <source>
        <dbReference type="RuleBase" id="RU361207"/>
    </source>
</evidence>
<dbReference type="SUPFAM" id="SSF51445">
    <property type="entry name" value="(Trans)glycosidases"/>
    <property type="match status" value="1"/>
</dbReference>
<evidence type="ECO:0000256" key="6">
    <source>
        <dbReference type="ARBA" id="ARBA00022679"/>
    </source>
</evidence>
<protein>
    <recommendedName>
        <fullName evidence="4 10">4-alpha-glucanotransferase</fullName>
        <ecNumber evidence="3 10">2.4.1.25</ecNumber>
    </recommendedName>
    <alternativeName>
        <fullName evidence="8 10">Amylomaltase</fullName>
    </alternativeName>
    <alternativeName>
        <fullName evidence="9 10">Disproportionating enzyme</fullName>
    </alternativeName>
</protein>
<accession>A0A2K4XFH3</accession>
<dbReference type="OrthoDB" id="9763489at2"/>
<evidence type="ECO:0000256" key="1">
    <source>
        <dbReference type="ARBA" id="ARBA00000439"/>
    </source>
</evidence>
<proteinExistence type="inferred from homology"/>
<dbReference type="RefSeq" id="WP_104644076.1">
    <property type="nucleotide sequence ID" value="NZ_AQGW01000025.1"/>
</dbReference>
<comment type="similarity">
    <text evidence="2 10">Belongs to the disproportionating enzyme family.</text>
</comment>
<evidence type="ECO:0000313" key="14">
    <source>
        <dbReference type="Proteomes" id="UP000615003"/>
    </source>
</evidence>
<reference evidence="12 13" key="2">
    <citation type="submission" date="2017-11" db="EMBL/GenBank/DDBJ databases">
        <authorList>
            <person name="Han C.G."/>
        </authorList>
    </citation>
    <scope>NUCLEOTIDE SEQUENCE [LARGE SCALE GENOMIC DNA]</scope>
    <source>
        <strain evidence="13">ATCC 43555</strain>
        <strain evidence="12">ATCC43555</strain>
    </source>
</reference>
<reference evidence="11 14" key="1">
    <citation type="submission" date="2015-06" db="EMBL/GenBank/DDBJ databases">
        <title>Genome sequence of Pseudoalteromonas carrageenovora.</title>
        <authorList>
            <person name="Xie B.-B."/>
            <person name="Rong J.-C."/>
            <person name="Qin Q.-L."/>
            <person name="Zhang Y.-Z."/>
        </authorList>
    </citation>
    <scope>NUCLEOTIDE SEQUENCE [LARGE SCALE GENOMIC DNA]</scope>
    <source>
        <strain evidence="11 14">IAM 12662</strain>
    </source>
</reference>
<keyword evidence="6 10" id="KW-0808">Transferase</keyword>
<dbReference type="PANTHER" id="PTHR32438">
    <property type="entry name" value="4-ALPHA-GLUCANOTRANSFERASE DPE1, CHLOROPLASTIC/AMYLOPLASTIC"/>
    <property type="match status" value="1"/>
</dbReference>
<comment type="catalytic activity">
    <reaction evidence="1 10">
        <text>Transfers a segment of a (1-&gt;4)-alpha-D-glucan to a new position in an acceptor, which may be glucose or a (1-&gt;4)-alpha-D-glucan.</text>
        <dbReference type="EC" id="2.4.1.25"/>
    </reaction>
</comment>
<evidence type="ECO:0000256" key="7">
    <source>
        <dbReference type="ARBA" id="ARBA00023277"/>
    </source>
</evidence>
<dbReference type="Proteomes" id="UP000238288">
    <property type="component" value="Chromosome PCAR9b"/>
</dbReference>
<keyword evidence="14" id="KW-1185">Reference proteome</keyword>
<dbReference type="InterPro" id="IPR017853">
    <property type="entry name" value="GH"/>
</dbReference>
<dbReference type="Pfam" id="PF02446">
    <property type="entry name" value="Glyco_hydro_77"/>
    <property type="match status" value="1"/>
</dbReference>
<dbReference type="GeneID" id="93665761"/>
<dbReference type="EMBL" id="LT965929">
    <property type="protein sequence ID" value="SOU43057.1"/>
    <property type="molecule type" value="Genomic_DNA"/>
</dbReference>
<dbReference type="EMBL" id="AQGW01000025">
    <property type="protein sequence ID" value="MBE0384678.1"/>
    <property type="molecule type" value="Genomic_DNA"/>
</dbReference>
<dbReference type="GO" id="GO:0005975">
    <property type="term" value="P:carbohydrate metabolic process"/>
    <property type="evidence" value="ECO:0007669"/>
    <property type="project" value="InterPro"/>
</dbReference>
<organism evidence="12 13">
    <name type="scientific">Pseudoalteromonas carrageenovora IAM 12662</name>
    <dbReference type="NCBI Taxonomy" id="1314868"/>
    <lineage>
        <taxon>Bacteria</taxon>
        <taxon>Pseudomonadati</taxon>
        <taxon>Pseudomonadota</taxon>
        <taxon>Gammaproteobacteria</taxon>
        <taxon>Alteromonadales</taxon>
        <taxon>Pseudoalteromonadaceae</taxon>
        <taxon>Pseudoalteromonas</taxon>
    </lineage>
</organism>
<dbReference type="EC" id="2.4.1.25" evidence="3 10"/>
<dbReference type="PANTHER" id="PTHR32438:SF5">
    <property type="entry name" value="4-ALPHA-GLUCANOTRANSFERASE DPE1, CHLOROPLASTIC_AMYLOPLASTIC"/>
    <property type="match status" value="1"/>
</dbReference>
<gene>
    <name evidence="12" type="primary">malQ</name>
    <name evidence="12" type="ORF">PCAR9_B0590</name>
    <name evidence="11" type="ORF">PCARR_b0696</name>
</gene>
<keyword evidence="7 10" id="KW-0119">Carbohydrate metabolism</keyword>
<dbReference type="GO" id="GO:0004134">
    <property type="term" value="F:4-alpha-glucanotransferase activity"/>
    <property type="evidence" value="ECO:0007669"/>
    <property type="project" value="UniProtKB-EC"/>
</dbReference>